<keyword evidence="8" id="KW-1185">Reference proteome</keyword>
<evidence type="ECO:0000256" key="6">
    <source>
        <dbReference type="SAM" id="Phobius"/>
    </source>
</evidence>
<feature type="transmembrane region" description="Helical" evidence="6">
    <location>
        <begin position="90"/>
        <end position="107"/>
    </location>
</feature>
<dbReference type="EMBL" id="JABBVZ010000138">
    <property type="protein sequence ID" value="NMP24704.1"/>
    <property type="molecule type" value="Genomic_DNA"/>
</dbReference>
<name>A0A7Y0L7F2_9FIRM</name>
<feature type="transmembrane region" description="Helical" evidence="6">
    <location>
        <begin position="179"/>
        <end position="199"/>
    </location>
</feature>
<dbReference type="NCBIfam" id="TIGR00765">
    <property type="entry name" value="yihY_not_rbn"/>
    <property type="match status" value="1"/>
</dbReference>
<gene>
    <name evidence="7" type="ORF">HIJ39_20565</name>
</gene>
<feature type="transmembrane region" description="Helical" evidence="6">
    <location>
        <begin position="247"/>
        <end position="271"/>
    </location>
</feature>
<dbReference type="RefSeq" id="WP_169102911.1">
    <property type="nucleotide sequence ID" value="NZ_JABBVZ010000138.1"/>
</dbReference>
<evidence type="ECO:0000256" key="5">
    <source>
        <dbReference type="ARBA" id="ARBA00023136"/>
    </source>
</evidence>
<evidence type="ECO:0000256" key="3">
    <source>
        <dbReference type="ARBA" id="ARBA00022692"/>
    </source>
</evidence>
<dbReference type="AlphaFoldDB" id="A0A7Y0L7F2"/>
<evidence type="ECO:0000313" key="8">
    <source>
        <dbReference type="Proteomes" id="UP000533476"/>
    </source>
</evidence>
<reference evidence="7 8" key="1">
    <citation type="submission" date="2020-04" db="EMBL/GenBank/DDBJ databases">
        <authorList>
            <person name="Zhang R."/>
            <person name="Schippers A."/>
        </authorList>
    </citation>
    <scope>NUCLEOTIDE SEQUENCE [LARGE SCALE GENOMIC DNA]</scope>
    <source>
        <strain evidence="7 8">DSM 109850</strain>
    </source>
</reference>
<keyword evidence="4 6" id="KW-1133">Transmembrane helix</keyword>
<dbReference type="PIRSF" id="PIRSF035875">
    <property type="entry name" value="RNase_BN"/>
    <property type="match status" value="1"/>
</dbReference>
<dbReference type="PANTHER" id="PTHR30213:SF0">
    <property type="entry name" value="UPF0761 MEMBRANE PROTEIN YIHY"/>
    <property type="match status" value="1"/>
</dbReference>
<comment type="caution">
    <text evidence="7">The sequence shown here is derived from an EMBL/GenBank/DDBJ whole genome shotgun (WGS) entry which is preliminary data.</text>
</comment>
<dbReference type="InterPro" id="IPR017039">
    <property type="entry name" value="Virul_fac_BrkB"/>
</dbReference>
<keyword evidence="3 6" id="KW-0812">Transmembrane</keyword>
<keyword evidence="5 6" id="KW-0472">Membrane</keyword>
<accession>A0A7Y0L7F2</accession>
<evidence type="ECO:0000256" key="2">
    <source>
        <dbReference type="ARBA" id="ARBA00022475"/>
    </source>
</evidence>
<evidence type="ECO:0000313" key="7">
    <source>
        <dbReference type="EMBL" id="NMP24704.1"/>
    </source>
</evidence>
<feature type="transmembrane region" description="Helical" evidence="6">
    <location>
        <begin position="127"/>
        <end position="151"/>
    </location>
</feature>
<keyword evidence="2" id="KW-1003">Cell membrane</keyword>
<dbReference type="Proteomes" id="UP000533476">
    <property type="component" value="Unassembled WGS sequence"/>
</dbReference>
<sequence>MDAQKAVGFARAVINHLVRRRATVYAAALSYSFIFALFPLLLFAAALSGFLDAGNHTTLFRGPAAHLVAPALRRLILGAMGSASRFKSPTLLSAGAIGFVGAMSSALRQLMNALNEAYGIQRSRRGVVVTLALSVGLGLLLGILVVLAQMVTVAGSTLVRWILTQAGQGSVPSALASGVPWVLFLLMLWFVLTLVYNWLPESSRPFHWFLPGTLTALGLWVLMSWGFSIYVGHFAHYDRTYGSLGGVILLLLYLYLVSLTLLLGGIVNAVAEARGPVIPIDPTHREM</sequence>
<feature type="transmembrane region" description="Helical" evidence="6">
    <location>
        <begin position="206"/>
        <end position="227"/>
    </location>
</feature>
<comment type="subcellular location">
    <subcellularLocation>
        <location evidence="1">Cell membrane</location>
        <topology evidence="1">Multi-pass membrane protein</topology>
    </subcellularLocation>
</comment>
<protein>
    <submittedName>
        <fullName evidence="7">YihY/virulence factor BrkB family protein</fullName>
    </submittedName>
</protein>
<organism evidence="7 8">
    <name type="scientific">Sulfobacillus harzensis</name>
    <dbReference type="NCBI Taxonomy" id="2729629"/>
    <lineage>
        <taxon>Bacteria</taxon>
        <taxon>Bacillati</taxon>
        <taxon>Bacillota</taxon>
        <taxon>Clostridia</taxon>
        <taxon>Eubacteriales</taxon>
        <taxon>Clostridiales Family XVII. Incertae Sedis</taxon>
        <taxon>Sulfobacillus</taxon>
    </lineage>
</organism>
<dbReference type="GO" id="GO:0005886">
    <property type="term" value="C:plasma membrane"/>
    <property type="evidence" value="ECO:0007669"/>
    <property type="project" value="UniProtKB-SubCell"/>
</dbReference>
<dbReference type="PANTHER" id="PTHR30213">
    <property type="entry name" value="INNER MEMBRANE PROTEIN YHJD"/>
    <property type="match status" value="1"/>
</dbReference>
<evidence type="ECO:0000256" key="4">
    <source>
        <dbReference type="ARBA" id="ARBA00022989"/>
    </source>
</evidence>
<feature type="transmembrane region" description="Helical" evidence="6">
    <location>
        <begin position="24"/>
        <end position="51"/>
    </location>
</feature>
<proteinExistence type="predicted"/>
<dbReference type="Pfam" id="PF03631">
    <property type="entry name" value="Virul_fac_BrkB"/>
    <property type="match status" value="1"/>
</dbReference>
<evidence type="ECO:0000256" key="1">
    <source>
        <dbReference type="ARBA" id="ARBA00004651"/>
    </source>
</evidence>